<keyword evidence="2" id="KW-0678">Repressor</keyword>
<evidence type="ECO:0000256" key="5">
    <source>
        <dbReference type="ARBA" id="ARBA00023125"/>
    </source>
</evidence>
<dbReference type="SUPFAM" id="SSF46785">
    <property type="entry name" value="Winged helix' DNA-binding domain"/>
    <property type="match status" value="1"/>
</dbReference>
<dbReference type="InterPro" id="IPR036390">
    <property type="entry name" value="WH_DNA-bd_sf"/>
</dbReference>
<organism evidence="8 9">
    <name type="scientific">Microvirga terricola</name>
    <dbReference type="NCBI Taxonomy" id="2719797"/>
    <lineage>
        <taxon>Bacteria</taxon>
        <taxon>Pseudomonadati</taxon>
        <taxon>Pseudomonadota</taxon>
        <taxon>Alphaproteobacteria</taxon>
        <taxon>Hyphomicrobiales</taxon>
        <taxon>Methylobacteriaceae</taxon>
        <taxon>Microvirga</taxon>
    </lineage>
</organism>
<feature type="compositionally biased region" description="Basic and acidic residues" evidence="7">
    <location>
        <begin position="1"/>
        <end position="11"/>
    </location>
</feature>
<dbReference type="InterPro" id="IPR002481">
    <property type="entry name" value="FUR"/>
</dbReference>
<sequence length="172" mass="18664">MARTAAERLQHEASQGSCAHAVRQEEKAARALAQAEAICRAHGVRLTPIRRKVLETLYTTHKPLGAYDLAEALEPGGRRIAPITVYRALDFLIEQGLAHRLASQNAYIATFQGDSSHEATAFLICEECGGVDEVTSSALTETMANLLNAEGFRAHTKVLEVTGRCAHCQDAH</sequence>
<dbReference type="Proteomes" id="UP000707352">
    <property type="component" value="Unassembled WGS sequence"/>
</dbReference>
<evidence type="ECO:0000256" key="6">
    <source>
        <dbReference type="ARBA" id="ARBA00023163"/>
    </source>
</evidence>
<keyword evidence="6" id="KW-0804">Transcription</keyword>
<dbReference type="InterPro" id="IPR043135">
    <property type="entry name" value="Fur_C"/>
</dbReference>
<dbReference type="Gene3D" id="3.30.1490.190">
    <property type="match status" value="1"/>
</dbReference>
<protein>
    <submittedName>
        <fullName evidence="8">Transcriptional repressor</fullName>
    </submittedName>
</protein>
<keyword evidence="9" id="KW-1185">Reference proteome</keyword>
<proteinExistence type="inferred from homology"/>
<name>A0ABX0V5I6_9HYPH</name>
<evidence type="ECO:0000256" key="3">
    <source>
        <dbReference type="ARBA" id="ARBA00022833"/>
    </source>
</evidence>
<comment type="caution">
    <text evidence="8">The sequence shown here is derived from an EMBL/GenBank/DDBJ whole genome shotgun (WGS) entry which is preliminary data.</text>
</comment>
<feature type="region of interest" description="Disordered" evidence="7">
    <location>
        <begin position="1"/>
        <end position="20"/>
    </location>
</feature>
<dbReference type="PANTHER" id="PTHR33202:SF6">
    <property type="entry name" value="ZINC UPTAKE REGULATION PROTEIN"/>
    <property type="match status" value="1"/>
</dbReference>
<dbReference type="Pfam" id="PF01475">
    <property type="entry name" value="FUR"/>
    <property type="match status" value="1"/>
</dbReference>
<dbReference type="Gene3D" id="1.10.10.10">
    <property type="entry name" value="Winged helix-like DNA-binding domain superfamily/Winged helix DNA-binding domain"/>
    <property type="match status" value="1"/>
</dbReference>
<keyword evidence="4" id="KW-0805">Transcription regulation</keyword>
<evidence type="ECO:0000313" key="8">
    <source>
        <dbReference type="EMBL" id="NIX75098.1"/>
    </source>
</evidence>
<keyword evidence="3" id="KW-0862">Zinc</keyword>
<keyword evidence="5" id="KW-0238">DNA-binding</keyword>
<dbReference type="PANTHER" id="PTHR33202">
    <property type="entry name" value="ZINC UPTAKE REGULATION PROTEIN"/>
    <property type="match status" value="1"/>
</dbReference>
<dbReference type="EMBL" id="JAATJS010000001">
    <property type="protein sequence ID" value="NIX75098.1"/>
    <property type="molecule type" value="Genomic_DNA"/>
</dbReference>
<evidence type="ECO:0000256" key="4">
    <source>
        <dbReference type="ARBA" id="ARBA00023015"/>
    </source>
</evidence>
<reference evidence="8 9" key="1">
    <citation type="submission" date="2020-03" db="EMBL/GenBank/DDBJ databases">
        <title>The genome sequence of Microvirga sp. c23x22.</title>
        <authorList>
            <person name="Zhang X."/>
        </authorList>
    </citation>
    <scope>NUCLEOTIDE SEQUENCE [LARGE SCALE GENOMIC DNA]</scope>
    <source>
        <strain evidence="9">c23x22</strain>
    </source>
</reference>
<evidence type="ECO:0000313" key="9">
    <source>
        <dbReference type="Proteomes" id="UP000707352"/>
    </source>
</evidence>
<dbReference type="RefSeq" id="WP_167670953.1">
    <property type="nucleotide sequence ID" value="NZ_JAATJS010000001.1"/>
</dbReference>
<accession>A0ABX0V5I6</accession>
<gene>
    <name evidence="8" type="ORF">HB375_00540</name>
</gene>
<dbReference type="InterPro" id="IPR036388">
    <property type="entry name" value="WH-like_DNA-bd_sf"/>
</dbReference>
<comment type="similarity">
    <text evidence="1">Belongs to the Fur family.</text>
</comment>
<evidence type="ECO:0000256" key="2">
    <source>
        <dbReference type="ARBA" id="ARBA00022491"/>
    </source>
</evidence>
<evidence type="ECO:0000256" key="7">
    <source>
        <dbReference type="SAM" id="MobiDB-lite"/>
    </source>
</evidence>
<evidence type="ECO:0000256" key="1">
    <source>
        <dbReference type="ARBA" id="ARBA00007957"/>
    </source>
</evidence>